<accession>A0A3R7XRH1</accession>
<evidence type="ECO:0000259" key="3">
    <source>
        <dbReference type="Pfam" id="PF13005"/>
    </source>
</evidence>
<dbReference type="EMBL" id="QZAB01000501">
    <property type="protein sequence ID" value="RQD81737.1"/>
    <property type="molecule type" value="Genomic_DNA"/>
</dbReference>
<dbReference type="Pfam" id="PF20042">
    <property type="entry name" value="DUF6444"/>
    <property type="match status" value="1"/>
</dbReference>
<proteinExistence type="predicted"/>
<evidence type="ECO:0000256" key="1">
    <source>
        <dbReference type="SAM" id="MobiDB-lite"/>
    </source>
</evidence>
<dbReference type="Pfam" id="PF13005">
    <property type="entry name" value="zf-IS66"/>
    <property type="match status" value="1"/>
</dbReference>
<evidence type="ECO:0000313" key="6">
    <source>
        <dbReference type="Proteomes" id="UP000284763"/>
    </source>
</evidence>
<dbReference type="PANTHER" id="PTHR33678:SF1">
    <property type="entry name" value="BLL1576 PROTEIN"/>
    <property type="match status" value="1"/>
</dbReference>
<dbReference type="Proteomes" id="UP000284763">
    <property type="component" value="Unassembled WGS sequence"/>
</dbReference>
<organism evidence="5 6">
    <name type="scientific">Methanosalsum natronophilum</name>
    <dbReference type="NCBI Taxonomy" id="768733"/>
    <lineage>
        <taxon>Archaea</taxon>
        <taxon>Methanobacteriati</taxon>
        <taxon>Methanobacteriota</taxon>
        <taxon>Stenosarchaea group</taxon>
        <taxon>Methanomicrobia</taxon>
        <taxon>Methanosarcinales</taxon>
        <taxon>Methanosarcinaceae</taxon>
        <taxon>Methanosalsum</taxon>
    </lineage>
</organism>
<protein>
    <submittedName>
        <fullName evidence="5">IS66 family transposase</fullName>
    </submittedName>
</protein>
<dbReference type="PANTHER" id="PTHR33678">
    <property type="entry name" value="BLL1576 PROTEIN"/>
    <property type="match status" value="1"/>
</dbReference>
<evidence type="ECO:0000259" key="4">
    <source>
        <dbReference type="Pfam" id="PF20042"/>
    </source>
</evidence>
<dbReference type="InterPro" id="IPR052344">
    <property type="entry name" value="Transposase-related"/>
</dbReference>
<sequence length="338" mass="38593">MKKEQFIELCKNDPEEVFKLFCIMGETITTLQSQVVTLNEQVNSLHAEVKELKARLEQNSKNSNKPPSSDEFFKPKSTRKKSGKKTGGQKGHPGHTLKMSDNPDRIIVHKEKICRGCGYSLDNQPATNKERRQIFDVPPPKVEITEHVSETVCCPGCGQLNKAKFPPAVTQPVQYGTGLLAQLVYLSQYQLIPYNRVAEFVYDIYGLNLSEATIYNAIKTAYENLEPAENIIIERLLSSKVLNVDETGMRIENKRQWLHVASTDTLTHYKWHPKRGSKATDAIGILPNYDGIIVHDYWKSYYKYSCDHSLCNVHNIRELTGIFELTEEQWAQDMIDLL</sequence>
<dbReference type="InterPro" id="IPR004291">
    <property type="entry name" value="Transposase_IS66_central"/>
</dbReference>
<feature type="domain" description="Transposase IS66 zinc-finger binding" evidence="3">
    <location>
        <begin position="111"/>
        <end position="158"/>
    </location>
</feature>
<evidence type="ECO:0000259" key="2">
    <source>
        <dbReference type="Pfam" id="PF03050"/>
    </source>
</evidence>
<feature type="region of interest" description="Disordered" evidence="1">
    <location>
        <begin position="56"/>
        <end position="102"/>
    </location>
</feature>
<dbReference type="InterPro" id="IPR024474">
    <property type="entry name" value="Znf_dom_IS66"/>
</dbReference>
<gene>
    <name evidence="5" type="ORF">D5R95_07925</name>
</gene>
<feature type="non-terminal residue" evidence="5">
    <location>
        <position position="338"/>
    </location>
</feature>
<comment type="caution">
    <text evidence="5">The sequence shown here is derived from an EMBL/GenBank/DDBJ whole genome shotgun (WGS) entry which is preliminary data.</text>
</comment>
<dbReference type="NCBIfam" id="NF033517">
    <property type="entry name" value="transpos_IS66"/>
    <property type="match status" value="1"/>
</dbReference>
<feature type="domain" description="DUF6444" evidence="4">
    <location>
        <begin position="33"/>
        <end position="96"/>
    </location>
</feature>
<dbReference type="InterPro" id="IPR045618">
    <property type="entry name" value="DUF6444"/>
</dbReference>
<evidence type="ECO:0000313" key="5">
    <source>
        <dbReference type="EMBL" id="RQD81737.1"/>
    </source>
</evidence>
<feature type="domain" description="Transposase IS66 central" evidence="2">
    <location>
        <begin position="173"/>
        <end position="334"/>
    </location>
</feature>
<dbReference type="Pfam" id="PF03050">
    <property type="entry name" value="DDE_Tnp_IS66"/>
    <property type="match status" value="1"/>
</dbReference>
<reference evidence="5 6" key="1">
    <citation type="submission" date="2018-08" db="EMBL/GenBank/DDBJ databases">
        <title>The metabolism and importance of syntrophic acetate oxidation coupled to methane or sulfide production in haloalkaline environments.</title>
        <authorList>
            <person name="Timmers P.H.A."/>
            <person name="Vavourakis C.D."/>
            <person name="Sorokin D.Y."/>
            <person name="Sinninghe Damste J.S."/>
            <person name="Muyzer G."/>
            <person name="Stams A.J.M."/>
            <person name="Plugge C.M."/>
        </authorList>
    </citation>
    <scope>NUCLEOTIDE SEQUENCE [LARGE SCALE GENOMIC DNA]</scope>
    <source>
        <strain evidence="5">MSAO_Arc3</strain>
    </source>
</reference>
<dbReference type="AlphaFoldDB" id="A0A3R7XRH1"/>
<feature type="compositionally biased region" description="Low complexity" evidence="1">
    <location>
        <begin position="59"/>
        <end position="69"/>
    </location>
</feature>
<name>A0A3R7XRH1_9EURY</name>